<feature type="domain" description="JmjC" evidence="1">
    <location>
        <begin position="170"/>
        <end position="371"/>
    </location>
</feature>
<evidence type="ECO:0000313" key="3">
    <source>
        <dbReference type="Proteomes" id="UP001165060"/>
    </source>
</evidence>
<organism evidence="2 3">
    <name type="scientific">Tetraparma gracilis</name>
    <dbReference type="NCBI Taxonomy" id="2962635"/>
    <lineage>
        <taxon>Eukaryota</taxon>
        <taxon>Sar</taxon>
        <taxon>Stramenopiles</taxon>
        <taxon>Ochrophyta</taxon>
        <taxon>Bolidophyceae</taxon>
        <taxon>Parmales</taxon>
        <taxon>Triparmaceae</taxon>
        <taxon>Tetraparma</taxon>
    </lineage>
</organism>
<dbReference type="PROSITE" id="PS51184">
    <property type="entry name" value="JMJC"/>
    <property type="match status" value="1"/>
</dbReference>
<protein>
    <recommendedName>
        <fullName evidence="1">JmjC domain-containing protein</fullName>
    </recommendedName>
</protein>
<proteinExistence type="predicted"/>
<comment type="caution">
    <text evidence="2">The sequence shown here is derived from an EMBL/GenBank/DDBJ whole genome shotgun (WGS) entry which is preliminary data.</text>
</comment>
<accession>A0ABQ6MXQ4</accession>
<dbReference type="EMBL" id="BRYB01003333">
    <property type="protein sequence ID" value="GMI34810.1"/>
    <property type="molecule type" value="Genomic_DNA"/>
</dbReference>
<name>A0ABQ6MXQ4_9STRA</name>
<dbReference type="Gene3D" id="2.60.120.650">
    <property type="entry name" value="Cupin"/>
    <property type="match status" value="1"/>
</dbReference>
<evidence type="ECO:0000313" key="2">
    <source>
        <dbReference type="EMBL" id="GMI34810.1"/>
    </source>
</evidence>
<sequence>MDFDADIDAVEDAVVAAAPRSRRTRSAIDYVALAGGNSDDSAEDEAADFEYENLRAASKGFTEPVVVRGMFSDSRLMEWAANLSSPATTSFLPELLPYNVSVVQNSTLGKDHSINCNTHRAADTRMTPWAEAVDSILSDDPFDASTPSKTLILPPASRTHRDTNTALDDAFSRIVDRDADLARFGGGGWERGMKNAVITQLWVGSGKHDAAMGTGWHADICSSWKVQLKGAKVRTWDTGDGSSFVSFLHRARKDKKTLAVVETTRGEKFGSYANEKWTFIHGKHSSLMRPTMKSGKTAAVGADMSVREEVEPYLERYQLVLEAGDFLYNPDWYWHNVRNEPGLTMALAARECNFTNYFSANPLLSTSVILNHARAAVGGDAYAWERLRGAVGGVFSELRGYSGL</sequence>
<dbReference type="SUPFAM" id="SSF51197">
    <property type="entry name" value="Clavaminate synthase-like"/>
    <property type="match status" value="1"/>
</dbReference>
<dbReference type="Proteomes" id="UP001165060">
    <property type="component" value="Unassembled WGS sequence"/>
</dbReference>
<reference evidence="2 3" key="1">
    <citation type="journal article" date="2023" name="Commun. Biol.">
        <title>Genome analysis of Parmales, the sister group of diatoms, reveals the evolutionary specialization of diatoms from phago-mixotrophs to photoautotrophs.</title>
        <authorList>
            <person name="Ban H."/>
            <person name="Sato S."/>
            <person name="Yoshikawa S."/>
            <person name="Yamada K."/>
            <person name="Nakamura Y."/>
            <person name="Ichinomiya M."/>
            <person name="Sato N."/>
            <person name="Blanc-Mathieu R."/>
            <person name="Endo H."/>
            <person name="Kuwata A."/>
            <person name="Ogata H."/>
        </authorList>
    </citation>
    <scope>NUCLEOTIDE SEQUENCE [LARGE SCALE GENOMIC DNA]</scope>
</reference>
<dbReference type="InterPro" id="IPR003347">
    <property type="entry name" value="JmjC_dom"/>
</dbReference>
<evidence type="ECO:0000259" key="1">
    <source>
        <dbReference type="PROSITE" id="PS51184"/>
    </source>
</evidence>
<gene>
    <name evidence="2" type="ORF">TeGR_g591</name>
</gene>
<keyword evidence="3" id="KW-1185">Reference proteome</keyword>